<dbReference type="Proteomes" id="UP000276634">
    <property type="component" value="Unassembled WGS sequence"/>
</dbReference>
<name>A0A3N1Y1E9_9GAMM</name>
<dbReference type="InterPro" id="IPR023214">
    <property type="entry name" value="HAD_sf"/>
</dbReference>
<dbReference type="Gene3D" id="1.10.150.240">
    <property type="entry name" value="Putative phosphatase, domain 2"/>
    <property type="match status" value="1"/>
</dbReference>
<evidence type="ECO:0000313" key="2">
    <source>
        <dbReference type="Proteomes" id="UP000276634"/>
    </source>
</evidence>
<dbReference type="SFLD" id="SFLDG01135">
    <property type="entry name" value="C1.5.6:_HAD__Beta-PGM__Phospha"/>
    <property type="match status" value="1"/>
</dbReference>
<organism evidence="1 2">
    <name type="scientific">Inmirania thermothiophila</name>
    <dbReference type="NCBI Taxonomy" id="1750597"/>
    <lineage>
        <taxon>Bacteria</taxon>
        <taxon>Pseudomonadati</taxon>
        <taxon>Pseudomonadota</taxon>
        <taxon>Gammaproteobacteria</taxon>
        <taxon>Chromatiales</taxon>
        <taxon>Ectothiorhodospiraceae</taxon>
        <taxon>Inmirania</taxon>
    </lineage>
</organism>
<evidence type="ECO:0000313" key="1">
    <source>
        <dbReference type="EMBL" id="ROR32645.1"/>
    </source>
</evidence>
<protein>
    <submittedName>
        <fullName evidence="1">Phosphoglycolate phosphatase</fullName>
    </submittedName>
</protein>
<dbReference type="AlphaFoldDB" id="A0A3N1Y1E9"/>
<dbReference type="RefSeq" id="WP_123401559.1">
    <property type="nucleotide sequence ID" value="NZ_RJVI01000002.1"/>
</dbReference>
<sequence length="219" mass="24159">MRLIVFDWDGTLMDSEARIVSCIQAAAREMGLAPLARERAREVIGLGLREALERLFPGCDADFREAYTAHYRRHFLELDPTPQAPFPGALETVRALREAGYRVAVATGKSRRGLEQALAETGAAGLFDATRCADETRSKPHPQMLLELMETIGAAPEETLMVGDTEYDMEMARRARVLPVAVGCGVHPPERLLRHRPAALLDDVCGLPAWLARVREALA</sequence>
<comment type="caution">
    <text evidence="1">The sequence shown here is derived from an EMBL/GenBank/DDBJ whole genome shotgun (WGS) entry which is preliminary data.</text>
</comment>
<accession>A0A3N1Y1E9</accession>
<dbReference type="GO" id="GO:0006281">
    <property type="term" value="P:DNA repair"/>
    <property type="evidence" value="ECO:0007669"/>
    <property type="project" value="TreeGrafter"/>
</dbReference>
<dbReference type="PANTHER" id="PTHR43434">
    <property type="entry name" value="PHOSPHOGLYCOLATE PHOSPHATASE"/>
    <property type="match status" value="1"/>
</dbReference>
<dbReference type="PANTHER" id="PTHR43434:SF24">
    <property type="entry name" value="HYDROLASE-RELATED"/>
    <property type="match status" value="1"/>
</dbReference>
<proteinExistence type="predicted"/>
<dbReference type="InterPro" id="IPR041492">
    <property type="entry name" value="HAD_2"/>
</dbReference>
<dbReference type="Pfam" id="PF13419">
    <property type="entry name" value="HAD_2"/>
    <property type="match status" value="1"/>
</dbReference>
<dbReference type="NCBIfam" id="TIGR01509">
    <property type="entry name" value="HAD-SF-IA-v3"/>
    <property type="match status" value="1"/>
</dbReference>
<dbReference type="OrthoDB" id="9782449at2"/>
<dbReference type="SFLD" id="SFLDG01129">
    <property type="entry name" value="C1.5:_HAD__Beta-PGM__Phosphata"/>
    <property type="match status" value="1"/>
</dbReference>
<dbReference type="InterPro" id="IPR036412">
    <property type="entry name" value="HAD-like_sf"/>
</dbReference>
<keyword evidence="2" id="KW-1185">Reference proteome</keyword>
<dbReference type="GO" id="GO:0005829">
    <property type="term" value="C:cytosol"/>
    <property type="evidence" value="ECO:0007669"/>
    <property type="project" value="TreeGrafter"/>
</dbReference>
<gene>
    <name evidence="1" type="ORF">EDC57_1851</name>
</gene>
<dbReference type="NCBIfam" id="TIGR01549">
    <property type="entry name" value="HAD-SF-IA-v1"/>
    <property type="match status" value="1"/>
</dbReference>
<dbReference type="EMBL" id="RJVI01000002">
    <property type="protein sequence ID" value="ROR32645.1"/>
    <property type="molecule type" value="Genomic_DNA"/>
</dbReference>
<dbReference type="SFLD" id="SFLDS00003">
    <property type="entry name" value="Haloacid_Dehalogenase"/>
    <property type="match status" value="1"/>
</dbReference>
<dbReference type="SUPFAM" id="SSF56784">
    <property type="entry name" value="HAD-like"/>
    <property type="match status" value="1"/>
</dbReference>
<dbReference type="Gene3D" id="3.40.50.1000">
    <property type="entry name" value="HAD superfamily/HAD-like"/>
    <property type="match status" value="1"/>
</dbReference>
<dbReference type="GO" id="GO:0008967">
    <property type="term" value="F:phosphoglycolate phosphatase activity"/>
    <property type="evidence" value="ECO:0007669"/>
    <property type="project" value="TreeGrafter"/>
</dbReference>
<dbReference type="InterPro" id="IPR023198">
    <property type="entry name" value="PGP-like_dom2"/>
</dbReference>
<dbReference type="InterPro" id="IPR050155">
    <property type="entry name" value="HAD-like_hydrolase_sf"/>
</dbReference>
<dbReference type="InterPro" id="IPR006439">
    <property type="entry name" value="HAD-SF_hydro_IA"/>
</dbReference>
<reference evidence="1 2" key="1">
    <citation type="submission" date="2018-11" db="EMBL/GenBank/DDBJ databases">
        <title>Genomic Encyclopedia of Type Strains, Phase IV (KMG-IV): sequencing the most valuable type-strain genomes for metagenomic binning, comparative biology and taxonomic classification.</title>
        <authorList>
            <person name="Goeker M."/>
        </authorList>
    </citation>
    <scope>NUCLEOTIDE SEQUENCE [LARGE SCALE GENOMIC DNA]</scope>
    <source>
        <strain evidence="1 2">DSM 100275</strain>
    </source>
</reference>